<dbReference type="InterPro" id="IPR036259">
    <property type="entry name" value="MFS_trans_sf"/>
</dbReference>
<evidence type="ECO:0000256" key="3">
    <source>
        <dbReference type="ARBA" id="ARBA00022475"/>
    </source>
</evidence>
<dbReference type="EMBL" id="CP163439">
    <property type="protein sequence ID" value="XDQ40075.1"/>
    <property type="molecule type" value="Genomic_DNA"/>
</dbReference>
<evidence type="ECO:0000256" key="1">
    <source>
        <dbReference type="ARBA" id="ARBA00004651"/>
    </source>
</evidence>
<dbReference type="AlphaFoldDB" id="A0AB39QB02"/>
<evidence type="ECO:0000259" key="8">
    <source>
        <dbReference type="PROSITE" id="PS50850"/>
    </source>
</evidence>
<accession>A0AB39QB02</accession>
<dbReference type="GO" id="GO:0022857">
    <property type="term" value="F:transmembrane transporter activity"/>
    <property type="evidence" value="ECO:0007669"/>
    <property type="project" value="InterPro"/>
</dbReference>
<dbReference type="InterPro" id="IPR020846">
    <property type="entry name" value="MFS_dom"/>
</dbReference>
<organism evidence="9">
    <name type="scientific">Streptomyces sp. R28</name>
    <dbReference type="NCBI Taxonomy" id="3238628"/>
    <lineage>
        <taxon>Bacteria</taxon>
        <taxon>Bacillati</taxon>
        <taxon>Actinomycetota</taxon>
        <taxon>Actinomycetes</taxon>
        <taxon>Kitasatosporales</taxon>
        <taxon>Streptomycetaceae</taxon>
        <taxon>Streptomyces</taxon>
    </lineage>
</organism>
<evidence type="ECO:0000256" key="7">
    <source>
        <dbReference type="SAM" id="Phobius"/>
    </source>
</evidence>
<sequence length="290" mass="30490">MPSLIRADLRMDANGKLGTTQAFAQLGGPSLGGGLVAAFGAAGAMTADAMSYLVSVVSMSGIRTREEPPPARREGETLRSQIAEGLRFVAGHKILRRVVACSGTANLFSGMTSALAMVFLIRVLHVSPALTGLVMAGSAIGGIAGGLFAGRLAKKFGSARIIWVSILVFSAPQLIAAAAWRGWGVLLFPLGWGITGFSMMVYNIAQVSYRQSVTPPELMGRMNAAVRWVVWGTLPLGGVLGGVLGTLIGVRPTLWLAFIGTWAAGWFVFFSPLRHMRDVPAPEPAPGVTR</sequence>
<evidence type="ECO:0000256" key="6">
    <source>
        <dbReference type="ARBA" id="ARBA00023136"/>
    </source>
</evidence>
<evidence type="ECO:0000313" key="9">
    <source>
        <dbReference type="EMBL" id="XDQ40075.1"/>
    </source>
</evidence>
<feature type="transmembrane region" description="Helical" evidence="7">
    <location>
        <begin position="254"/>
        <end position="273"/>
    </location>
</feature>
<dbReference type="Gene3D" id="1.20.1250.20">
    <property type="entry name" value="MFS general substrate transporter like domains"/>
    <property type="match status" value="1"/>
</dbReference>
<evidence type="ECO:0000256" key="5">
    <source>
        <dbReference type="ARBA" id="ARBA00022989"/>
    </source>
</evidence>
<dbReference type="Pfam" id="PF05977">
    <property type="entry name" value="MFS_3"/>
    <property type="match status" value="1"/>
</dbReference>
<dbReference type="SUPFAM" id="SSF103473">
    <property type="entry name" value="MFS general substrate transporter"/>
    <property type="match status" value="1"/>
</dbReference>
<feature type="transmembrane region" description="Helical" evidence="7">
    <location>
        <begin position="129"/>
        <end position="149"/>
    </location>
</feature>
<evidence type="ECO:0000256" key="2">
    <source>
        <dbReference type="ARBA" id="ARBA00022448"/>
    </source>
</evidence>
<protein>
    <submittedName>
        <fullName evidence="9">MFS transporter</fullName>
    </submittedName>
</protein>
<evidence type="ECO:0000256" key="4">
    <source>
        <dbReference type="ARBA" id="ARBA00022692"/>
    </source>
</evidence>
<keyword evidence="3" id="KW-1003">Cell membrane</keyword>
<comment type="subcellular location">
    <subcellularLocation>
        <location evidence="1">Cell membrane</location>
        <topology evidence="1">Multi-pass membrane protein</topology>
    </subcellularLocation>
</comment>
<dbReference type="PROSITE" id="PS50850">
    <property type="entry name" value="MFS"/>
    <property type="match status" value="1"/>
</dbReference>
<feature type="transmembrane region" description="Helical" evidence="7">
    <location>
        <begin position="186"/>
        <end position="205"/>
    </location>
</feature>
<dbReference type="GO" id="GO:0005886">
    <property type="term" value="C:plasma membrane"/>
    <property type="evidence" value="ECO:0007669"/>
    <property type="project" value="UniProtKB-SubCell"/>
</dbReference>
<feature type="domain" description="Major facilitator superfamily (MFS) profile" evidence="8">
    <location>
        <begin position="95"/>
        <end position="290"/>
    </location>
</feature>
<proteinExistence type="predicted"/>
<keyword evidence="5 7" id="KW-1133">Transmembrane helix</keyword>
<feature type="transmembrane region" description="Helical" evidence="7">
    <location>
        <begin position="161"/>
        <end position="180"/>
    </location>
</feature>
<dbReference type="PANTHER" id="PTHR23513">
    <property type="entry name" value="INTEGRAL MEMBRANE EFFLUX PROTEIN-RELATED"/>
    <property type="match status" value="1"/>
</dbReference>
<keyword evidence="6 7" id="KW-0472">Membrane</keyword>
<keyword evidence="4 7" id="KW-0812">Transmembrane</keyword>
<name>A0AB39QB02_9ACTN</name>
<gene>
    <name evidence="9" type="ORF">AB5J49_45800</name>
</gene>
<keyword evidence="2" id="KW-0813">Transport</keyword>
<reference evidence="9" key="1">
    <citation type="submission" date="2024-07" db="EMBL/GenBank/DDBJ databases">
        <authorList>
            <person name="Yu S.T."/>
        </authorList>
    </citation>
    <scope>NUCLEOTIDE SEQUENCE</scope>
    <source>
        <strain evidence="9">R28</strain>
    </source>
</reference>
<feature type="transmembrane region" description="Helical" evidence="7">
    <location>
        <begin position="225"/>
        <end position="248"/>
    </location>
</feature>
<feature type="transmembrane region" description="Helical" evidence="7">
    <location>
        <begin position="98"/>
        <end position="123"/>
    </location>
</feature>
<dbReference type="InterPro" id="IPR010290">
    <property type="entry name" value="TM_effector"/>
</dbReference>
<dbReference type="PANTHER" id="PTHR23513:SF6">
    <property type="entry name" value="MAJOR FACILITATOR SUPERFAMILY ASSOCIATED DOMAIN-CONTAINING PROTEIN"/>
    <property type="match status" value="1"/>
</dbReference>
<dbReference type="RefSeq" id="WP_369174780.1">
    <property type="nucleotide sequence ID" value="NZ_CP163439.1"/>
</dbReference>